<proteinExistence type="predicted"/>
<gene>
    <name evidence="1" type="ORF">CTOB1V02_LOCUS2859</name>
</gene>
<evidence type="ECO:0000313" key="1">
    <source>
        <dbReference type="EMBL" id="CAD7224908.1"/>
    </source>
</evidence>
<organism evidence="1">
    <name type="scientific">Cyprideis torosa</name>
    <dbReference type="NCBI Taxonomy" id="163714"/>
    <lineage>
        <taxon>Eukaryota</taxon>
        <taxon>Metazoa</taxon>
        <taxon>Ecdysozoa</taxon>
        <taxon>Arthropoda</taxon>
        <taxon>Crustacea</taxon>
        <taxon>Oligostraca</taxon>
        <taxon>Ostracoda</taxon>
        <taxon>Podocopa</taxon>
        <taxon>Podocopida</taxon>
        <taxon>Cytherocopina</taxon>
        <taxon>Cytheroidea</taxon>
        <taxon>Cytherideidae</taxon>
        <taxon>Cyprideis</taxon>
    </lineage>
</organism>
<dbReference type="PROSITE" id="PS00018">
    <property type="entry name" value="EF_HAND_1"/>
    <property type="match status" value="1"/>
</dbReference>
<dbReference type="InterPro" id="IPR011992">
    <property type="entry name" value="EF-hand-dom_pair"/>
</dbReference>
<dbReference type="OrthoDB" id="10038259at2759"/>
<dbReference type="InterPro" id="IPR018247">
    <property type="entry name" value="EF_Hand_1_Ca_BS"/>
</dbReference>
<name>A0A7R8W8Q6_9CRUS</name>
<reference evidence="1" key="1">
    <citation type="submission" date="2020-11" db="EMBL/GenBank/DDBJ databases">
        <authorList>
            <person name="Tran Van P."/>
        </authorList>
    </citation>
    <scope>NUCLEOTIDE SEQUENCE</scope>
</reference>
<accession>A0A7R8W8Q6</accession>
<dbReference type="EMBL" id="OB660462">
    <property type="protein sequence ID" value="CAD7224908.1"/>
    <property type="molecule type" value="Genomic_DNA"/>
</dbReference>
<protein>
    <submittedName>
        <fullName evidence="1">Uncharacterized protein</fullName>
    </submittedName>
</protein>
<sequence length="294" mass="34743">MWTSSDDAKAMGRTMCDGDSITHWIFMIGDSSLDIHDSVLVKLSHLWRAPLCSSFACFTRFFLFKTLRVLCCSDRFSHKKHQTSLLCSTVTHSSVSAVANMSEEFFREKHKFLFHNYWDFNKDGCLTWEDCNLQAEKFAVLQRHGKWEEDVVERWRQAWRRWWDQIKKLTNANEEEKVTLEKWISLFQGLKTKCKVFEDLPEFFKGYMNIFYICLDHNKDGVVCIKDYTLNLKNHELPQDKAEDWFNELLTNNRDKACKVVTQEVFYELVFDFVTSTDPASKSKYVFGKFDVNA</sequence>
<dbReference type="Gene3D" id="1.10.238.10">
    <property type="entry name" value="EF-hand"/>
    <property type="match status" value="1"/>
</dbReference>
<dbReference type="AlphaFoldDB" id="A0A7R8W8Q6"/>
<dbReference type="SUPFAM" id="SSF47473">
    <property type="entry name" value="EF-hand"/>
    <property type="match status" value="1"/>
</dbReference>